<accession>A0ABP6GK51</accession>
<proteinExistence type="predicted"/>
<keyword evidence="2" id="KW-1185">Reference proteome</keyword>
<name>A0ABP6GK51_9ACTN</name>
<dbReference type="EMBL" id="BAAATZ010000006">
    <property type="protein sequence ID" value="GAA2723431.1"/>
    <property type="molecule type" value="Genomic_DNA"/>
</dbReference>
<sequence length="79" mass="9243">MDLLNPRHALDLLFHELPLPLEQARESAPRWRTLERPEMLRLRIAKNMLKPLLEFRKVSPGGLPDPRLDAWEAVFPLLP</sequence>
<reference evidence="2" key="1">
    <citation type="journal article" date="2019" name="Int. J. Syst. Evol. Microbiol.">
        <title>The Global Catalogue of Microorganisms (GCM) 10K type strain sequencing project: providing services to taxonomists for standard genome sequencing and annotation.</title>
        <authorList>
            <consortium name="The Broad Institute Genomics Platform"/>
            <consortium name="The Broad Institute Genome Sequencing Center for Infectious Disease"/>
            <person name="Wu L."/>
            <person name="Ma J."/>
        </authorList>
    </citation>
    <scope>NUCLEOTIDE SEQUENCE [LARGE SCALE GENOMIC DNA]</scope>
    <source>
        <strain evidence="2">JCM 8201</strain>
    </source>
</reference>
<gene>
    <name evidence="1" type="ORF">GCM10010439_18690</name>
</gene>
<evidence type="ECO:0000313" key="1">
    <source>
        <dbReference type="EMBL" id="GAA2723431.1"/>
    </source>
</evidence>
<dbReference type="Proteomes" id="UP001501842">
    <property type="component" value="Unassembled WGS sequence"/>
</dbReference>
<evidence type="ECO:0000313" key="2">
    <source>
        <dbReference type="Proteomes" id="UP001501842"/>
    </source>
</evidence>
<protein>
    <submittedName>
        <fullName evidence="1">Uncharacterized protein</fullName>
    </submittedName>
</protein>
<organism evidence="1 2">
    <name type="scientific">Actinocorallia aurantiaca</name>
    <dbReference type="NCBI Taxonomy" id="46204"/>
    <lineage>
        <taxon>Bacteria</taxon>
        <taxon>Bacillati</taxon>
        <taxon>Actinomycetota</taxon>
        <taxon>Actinomycetes</taxon>
        <taxon>Streptosporangiales</taxon>
        <taxon>Thermomonosporaceae</taxon>
        <taxon>Actinocorallia</taxon>
    </lineage>
</organism>
<comment type="caution">
    <text evidence="1">The sequence shown here is derived from an EMBL/GenBank/DDBJ whole genome shotgun (WGS) entry which is preliminary data.</text>
</comment>